<dbReference type="FunFam" id="3.90.740.10:FF:000005">
    <property type="entry name" value="Valine--tRNA ligase, mitochondrial"/>
    <property type="match status" value="1"/>
</dbReference>
<evidence type="ECO:0000256" key="3">
    <source>
        <dbReference type="ARBA" id="ARBA00005594"/>
    </source>
</evidence>
<feature type="domain" description="Aminoacyl-tRNA synthetase class Ia" evidence="17">
    <location>
        <begin position="109"/>
        <end position="744"/>
    </location>
</feature>
<keyword evidence="20" id="KW-1185">Reference proteome</keyword>
<keyword evidence="10 15" id="KW-0030">Aminoacyl-tRNA synthetase</keyword>
<evidence type="ECO:0000256" key="6">
    <source>
        <dbReference type="ARBA" id="ARBA00022598"/>
    </source>
</evidence>
<dbReference type="GO" id="GO:0005524">
    <property type="term" value="F:ATP binding"/>
    <property type="evidence" value="ECO:0007669"/>
    <property type="project" value="UniProtKB-KW"/>
</dbReference>
<dbReference type="Gene3D" id="3.90.740.10">
    <property type="entry name" value="Valyl/Leucyl/Isoleucyl-tRNA synthetase, editing domain"/>
    <property type="match status" value="1"/>
</dbReference>
<evidence type="ECO:0000256" key="1">
    <source>
        <dbReference type="ARBA" id="ARBA00004173"/>
    </source>
</evidence>
<evidence type="ECO:0000259" key="18">
    <source>
        <dbReference type="Pfam" id="PF08264"/>
    </source>
</evidence>
<dbReference type="InterPro" id="IPR033705">
    <property type="entry name" value="Anticodon_Ia_Val"/>
</dbReference>
<evidence type="ECO:0000256" key="13">
    <source>
        <dbReference type="ARBA" id="ARBA00047552"/>
    </source>
</evidence>
<evidence type="ECO:0000259" key="17">
    <source>
        <dbReference type="Pfam" id="PF00133"/>
    </source>
</evidence>
<dbReference type="InterPro" id="IPR013155">
    <property type="entry name" value="M/V/L/I-tRNA-synth_anticd-bd"/>
</dbReference>
<keyword evidence="5" id="KW-0963">Cytoplasm</keyword>
<evidence type="ECO:0000256" key="11">
    <source>
        <dbReference type="ARBA" id="ARBA00029936"/>
    </source>
</evidence>
<dbReference type="CDD" id="cd07962">
    <property type="entry name" value="Anticodon_Ia_Val"/>
    <property type="match status" value="1"/>
</dbReference>
<evidence type="ECO:0000256" key="10">
    <source>
        <dbReference type="ARBA" id="ARBA00023146"/>
    </source>
</evidence>
<evidence type="ECO:0000256" key="2">
    <source>
        <dbReference type="ARBA" id="ARBA00004496"/>
    </source>
</evidence>
<feature type="compositionally biased region" description="Basic and acidic residues" evidence="16">
    <location>
        <begin position="35"/>
        <end position="49"/>
    </location>
</feature>
<keyword evidence="9 15" id="KW-0648">Protein biosynthesis</keyword>
<protein>
    <recommendedName>
        <fullName evidence="14">Probable valine--tRNA ligase, cytoplasmic</fullName>
        <ecNumber evidence="4">6.1.1.9</ecNumber>
    </recommendedName>
    <alternativeName>
        <fullName evidence="12">Valine--tRNA ligase, mitochondrial</fullName>
    </alternativeName>
    <alternativeName>
        <fullName evidence="11">Valyl-tRNA synthetase</fullName>
    </alternativeName>
</protein>
<keyword evidence="7 15" id="KW-0547">Nucleotide-binding</keyword>
<dbReference type="GO" id="GO:0002161">
    <property type="term" value="F:aminoacyl-tRNA deacylase activity"/>
    <property type="evidence" value="ECO:0007669"/>
    <property type="project" value="InterPro"/>
</dbReference>
<evidence type="ECO:0000256" key="4">
    <source>
        <dbReference type="ARBA" id="ARBA00013169"/>
    </source>
</evidence>
<reference evidence="19 20" key="1">
    <citation type="submission" date="2016-07" db="EMBL/GenBank/DDBJ databases">
        <title>Pervasive Adenine N6-methylation of Active Genes in Fungi.</title>
        <authorList>
            <consortium name="DOE Joint Genome Institute"/>
            <person name="Mondo S.J."/>
            <person name="Dannebaum R.O."/>
            <person name="Kuo R.C."/>
            <person name="Labutti K."/>
            <person name="Haridas S."/>
            <person name="Kuo A."/>
            <person name="Salamov A."/>
            <person name="Ahrendt S.R."/>
            <person name="Lipzen A."/>
            <person name="Sullivan W."/>
            <person name="Andreopoulos W.B."/>
            <person name="Clum A."/>
            <person name="Lindquist E."/>
            <person name="Daum C."/>
            <person name="Ramamoorthy G.K."/>
            <person name="Gryganskyi A."/>
            <person name="Culley D."/>
            <person name="Magnuson J.K."/>
            <person name="James T.Y."/>
            <person name="O'Malley M.A."/>
            <person name="Stajich J.E."/>
            <person name="Spatafora J.W."/>
            <person name="Visel A."/>
            <person name="Grigoriev I.V."/>
        </authorList>
    </citation>
    <scope>NUCLEOTIDE SEQUENCE [LARGE SCALE GENOMIC DNA]</scope>
    <source>
        <strain evidence="19 20">NRRL 1336</strain>
    </source>
</reference>
<dbReference type="Gene3D" id="1.10.730.10">
    <property type="entry name" value="Isoleucyl-tRNA Synthetase, Domain 1"/>
    <property type="match status" value="1"/>
</dbReference>
<dbReference type="InterPro" id="IPR002303">
    <property type="entry name" value="Valyl-tRNA_ligase"/>
</dbReference>
<evidence type="ECO:0000256" key="14">
    <source>
        <dbReference type="ARBA" id="ARBA00072234"/>
    </source>
</evidence>
<evidence type="ECO:0000313" key="19">
    <source>
        <dbReference type="EMBL" id="ORZ14163.1"/>
    </source>
</evidence>
<dbReference type="SUPFAM" id="SSF47323">
    <property type="entry name" value="Anticodon-binding domain of a subclass of class I aminoacyl-tRNA synthetases"/>
    <property type="match status" value="1"/>
</dbReference>
<comment type="catalytic activity">
    <reaction evidence="13">
        <text>tRNA(Val) + L-valine + ATP = L-valyl-tRNA(Val) + AMP + diphosphate</text>
        <dbReference type="Rhea" id="RHEA:10704"/>
        <dbReference type="Rhea" id="RHEA-COMP:9672"/>
        <dbReference type="Rhea" id="RHEA-COMP:9708"/>
        <dbReference type="ChEBI" id="CHEBI:30616"/>
        <dbReference type="ChEBI" id="CHEBI:33019"/>
        <dbReference type="ChEBI" id="CHEBI:57762"/>
        <dbReference type="ChEBI" id="CHEBI:78442"/>
        <dbReference type="ChEBI" id="CHEBI:78537"/>
        <dbReference type="ChEBI" id="CHEBI:456215"/>
        <dbReference type="EC" id="6.1.1.9"/>
    </reaction>
</comment>
<evidence type="ECO:0000256" key="9">
    <source>
        <dbReference type="ARBA" id="ARBA00022917"/>
    </source>
</evidence>
<dbReference type="AlphaFoldDB" id="A0A1X2ICY5"/>
<dbReference type="SUPFAM" id="SSF50677">
    <property type="entry name" value="ValRS/IleRS/LeuRS editing domain"/>
    <property type="match status" value="1"/>
</dbReference>
<organism evidence="19 20">
    <name type="scientific">Absidia repens</name>
    <dbReference type="NCBI Taxonomy" id="90262"/>
    <lineage>
        <taxon>Eukaryota</taxon>
        <taxon>Fungi</taxon>
        <taxon>Fungi incertae sedis</taxon>
        <taxon>Mucoromycota</taxon>
        <taxon>Mucoromycotina</taxon>
        <taxon>Mucoromycetes</taxon>
        <taxon>Mucorales</taxon>
        <taxon>Cunninghamellaceae</taxon>
        <taxon>Absidia</taxon>
    </lineage>
</organism>
<dbReference type="Pfam" id="PF00133">
    <property type="entry name" value="tRNA-synt_1"/>
    <property type="match status" value="1"/>
</dbReference>
<evidence type="ECO:0000313" key="20">
    <source>
        <dbReference type="Proteomes" id="UP000193560"/>
    </source>
</evidence>
<dbReference type="OrthoDB" id="629407at2759"/>
<dbReference type="Pfam" id="PF08264">
    <property type="entry name" value="Anticodon_1"/>
    <property type="match status" value="1"/>
</dbReference>
<dbReference type="PANTHER" id="PTHR11946:SF109">
    <property type="entry name" value="VALINE--TRNA LIGASE"/>
    <property type="match status" value="1"/>
</dbReference>
<comment type="caution">
    <text evidence="19">The sequence shown here is derived from an EMBL/GenBank/DDBJ whole genome shotgun (WGS) entry which is preliminary data.</text>
</comment>
<dbReference type="FunFam" id="1.10.730.10:FF:000009">
    <property type="entry name" value="Valine--tRNA ligase, mitochondrial"/>
    <property type="match status" value="1"/>
</dbReference>
<dbReference type="SUPFAM" id="SSF52374">
    <property type="entry name" value="Nucleotidylyl transferase"/>
    <property type="match status" value="1"/>
</dbReference>
<dbReference type="Proteomes" id="UP000193560">
    <property type="component" value="Unassembled WGS sequence"/>
</dbReference>
<dbReference type="PROSITE" id="PS00178">
    <property type="entry name" value="AA_TRNA_LIGASE_I"/>
    <property type="match status" value="1"/>
</dbReference>
<comment type="similarity">
    <text evidence="3 15">Belongs to the class-I aminoacyl-tRNA synthetase family.</text>
</comment>
<dbReference type="CDD" id="cd00817">
    <property type="entry name" value="ValRS_core"/>
    <property type="match status" value="1"/>
</dbReference>
<dbReference type="InterPro" id="IPR014729">
    <property type="entry name" value="Rossmann-like_a/b/a_fold"/>
</dbReference>
<dbReference type="PRINTS" id="PR00986">
    <property type="entry name" value="TRNASYNTHVAL"/>
</dbReference>
<keyword evidence="8 15" id="KW-0067">ATP-binding</keyword>
<feature type="region of interest" description="Disordered" evidence="16">
    <location>
        <begin position="27"/>
        <end position="94"/>
    </location>
</feature>
<dbReference type="InterPro" id="IPR009008">
    <property type="entry name" value="Val/Leu/Ile-tRNA-synth_edit"/>
</dbReference>
<dbReference type="Gene3D" id="3.40.50.620">
    <property type="entry name" value="HUPs"/>
    <property type="match status" value="2"/>
</dbReference>
<gene>
    <name evidence="19" type="ORF">BCR42DRAFT_393803</name>
</gene>
<dbReference type="PANTHER" id="PTHR11946">
    <property type="entry name" value="VALYL-TRNA SYNTHETASES"/>
    <property type="match status" value="1"/>
</dbReference>
<dbReference type="InterPro" id="IPR001412">
    <property type="entry name" value="aa-tRNA-synth_I_CS"/>
</dbReference>
<proteinExistence type="inferred from homology"/>
<evidence type="ECO:0000256" key="15">
    <source>
        <dbReference type="RuleBase" id="RU363035"/>
    </source>
</evidence>
<dbReference type="HAMAP" id="MF_02004">
    <property type="entry name" value="Val_tRNA_synth_type1"/>
    <property type="match status" value="1"/>
</dbReference>
<dbReference type="NCBIfam" id="NF004349">
    <property type="entry name" value="PRK05729.1"/>
    <property type="match status" value="1"/>
</dbReference>
<dbReference type="EC" id="6.1.1.9" evidence="4"/>
<dbReference type="GO" id="GO:0006438">
    <property type="term" value="P:valyl-tRNA aminoacylation"/>
    <property type="evidence" value="ECO:0007669"/>
    <property type="project" value="InterPro"/>
</dbReference>
<evidence type="ECO:0000256" key="8">
    <source>
        <dbReference type="ARBA" id="ARBA00022840"/>
    </source>
</evidence>
<evidence type="ECO:0000256" key="16">
    <source>
        <dbReference type="SAM" id="MobiDB-lite"/>
    </source>
</evidence>
<dbReference type="GO" id="GO:0004832">
    <property type="term" value="F:valine-tRNA ligase activity"/>
    <property type="evidence" value="ECO:0007669"/>
    <property type="project" value="UniProtKB-EC"/>
</dbReference>
<dbReference type="GO" id="GO:0005739">
    <property type="term" value="C:mitochondrion"/>
    <property type="evidence" value="ECO:0007669"/>
    <property type="project" value="UniProtKB-SubCell"/>
</dbReference>
<sequence length="1000" mass="112446">MPSEQSITEATSTQPVNEETNAIAAAAAKKAKNQAKNDEKRQAKLEKLAAKQAKLALLKTKSPSNNSNEEKTAKTPTPAFVNKTPKGEKKDMTQPMASAYDPRAVESAWYEWWVKEAFFKPELTSDGQIKSAGLFVVPAPPPNITGSLHIGHALTVALQDTLVRWNRMLGKTVLFNPGTDHAGISCQSVVEKKLWFESKTTRHDLGRDAFVDKVWEWKATYGHRIHDQFYRLGASYDWDRTAFTMDPVSISQKKLSKAVRETFVRLHREGTIYRANRLINWCVRLNTALSNLEVENKEIPGRTWMHVPGYDEDEVFEFGVLNEFAYQVEDTTDQRVVVATTRIETMLGDVAIAVHPDDARYTHLHGKFVVHPFLDRRLPIVVDELAADMTFGTGAVKITPAHDFNDYDVGKRHGLPFINIMNDDGTLNEHAGPCYAGMKRFHVRAKIVEDLKTMGLFVGVKENPMTVPLCRKSGDVIEPIMKPQWWVHCKPMADAACQAVRDGKLKITPKVSEGDWFRWLENIQDWCVSRQLWWGHRVPAYYIALEEEGATTPDYADGAYWVSGHDEADARGEAERRFPGKKFTLEQDPDVLDTWFSAGLWPFSIMGWPDKTDDMAKFYPSSLLETGWDILFFWVARMVMFGIKLTGQVPFSEVFCHAMIRDAHGRKMSKSLGNVIDPVDVIEGITLNNLHGRLLEGNLDPREIAKAKIGQKTDFPMGIPECGTDALRFALCSYTTGGRDINLDILRVEGYRKFCNKIWNATRFAMMKLGSDFKPNASAKASGEESLADKWILDKLNKATVETNKGLTERNFNIATNAVYQFWLYDLCDVYIEVIKPICDNDKEDPRRTAAQNTLYTCIEAGLKLLHPFSPFVTEELYQRLERRPGDTIPSIVKASYPVNEPSYVINNTTANEFDIVIDTAKSIRSLTVQLNKKAAGSVRIETETTDLHDLLTTESPSIMALTRGIKDLTISRKGAAAGAVTATTHAAQVNVNVAVYLEK</sequence>
<feature type="compositionally biased region" description="Low complexity" evidence="16">
    <location>
        <begin position="50"/>
        <end position="59"/>
    </location>
</feature>
<dbReference type="STRING" id="90262.A0A1X2ICY5"/>
<evidence type="ECO:0000256" key="7">
    <source>
        <dbReference type="ARBA" id="ARBA00022741"/>
    </source>
</evidence>
<evidence type="ECO:0000256" key="5">
    <source>
        <dbReference type="ARBA" id="ARBA00022490"/>
    </source>
</evidence>
<dbReference type="InterPro" id="IPR002300">
    <property type="entry name" value="aa-tRNA-synth_Ia"/>
</dbReference>
<dbReference type="NCBIfam" id="TIGR00422">
    <property type="entry name" value="valS"/>
    <property type="match status" value="1"/>
</dbReference>
<dbReference type="InterPro" id="IPR009080">
    <property type="entry name" value="tRNAsynth_Ia_anticodon-bd"/>
</dbReference>
<name>A0A1X2ICY5_9FUNG</name>
<comment type="subcellular location">
    <subcellularLocation>
        <location evidence="2">Cytoplasm</location>
    </subcellularLocation>
    <subcellularLocation>
        <location evidence="1">Mitochondrion</location>
    </subcellularLocation>
</comment>
<keyword evidence="6 15" id="KW-0436">Ligase</keyword>
<evidence type="ECO:0000256" key="12">
    <source>
        <dbReference type="ARBA" id="ARBA00040837"/>
    </source>
</evidence>
<dbReference type="EMBL" id="MCGE01000015">
    <property type="protein sequence ID" value="ORZ14163.1"/>
    <property type="molecule type" value="Genomic_DNA"/>
</dbReference>
<accession>A0A1X2ICY5</accession>
<dbReference type="FunFam" id="3.40.50.620:FF:000078">
    <property type="entry name" value="Valine--tRNA ligase, mitochondrial"/>
    <property type="match status" value="1"/>
</dbReference>
<feature type="domain" description="Methionyl/Valyl/Leucyl/Isoleucyl-tRNA synthetase anticodon-binding" evidence="18">
    <location>
        <begin position="789"/>
        <end position="939"/>
    </location>
</feature>
<dbReference type="GO" id="GO:0005829">
    <property type="term" value="C:cytosol"/>
    <property type="evidence" value="ECO:0007669"/>
    <property type="project" value="TreeGrafter"/>
</dbReference>
<dbReference type="FunFam" id="3.40.50.620:FF:000020">
    <property type="entry name" value="Valine--tRNA ligase, mitochondrial"/>
    <property type="match status" value="1"/>
</dbReference>